<comment type="caution">
    <text evidence="2">The sequence shown here is derived from an EMBL/GenBank/DDBJ whole genome shotgun (WGS) entry which is preliminary data.</text>
</comment>
<protein>
    <submittedName>
        <fullName evidence="2">Uncharacterized protein</fullName>
    </submittedName>
</protein>
<dbReference type="RefSeq" id="WP_397084745.1">
    <property type="nucleotide sequence ID" value="NZ_JBITGY010000006.1"/>
</dbReference>
<sequence>MRFIRFIIQLALHPLATRRRRAMMILLFAAAGFAFPGDRLIAACAMVVTIVAIIQLRNAATARQALAVDKNLLHLSVERPRAAVTDEVSSNEDHPAIQGTGEDSKQL</sequence>
<evidence type="ECO:0000313" key="3">
    <source>
        <dbReference type="Proteomes" id="UP001612741"/>
    </source>
</evidence>
<proteinExistence type="predicted"/>
<gene>
    <name evidence="2" type="ORF">ACIBG2_25155</name>
</gene>
<evidence type="ECO:0000313" key="2">
    <source>
        <dbReference type="EMBL" id="MFI6500689.1"/>
    </source>
</evidence>
<organism evidence="2 3">
    <name type="scientific">Nonomuraea typhae</name>
    <dbReference type="NCBI Taxonomy" id="2603600"/>
    <lineage>
        <taxon>Bacteria</taxon>
        <taxon>Bacillati</taxon>
        <taxon>Actinomycetota</taxon>
        <taxon>Actinomycetes</taxon>
        <taxon>Streptosporangiales</taxon>
        <taxon>Streptosporangiaceae</taxon>
        <taxon>Nonomuraea</taxon>
    </lineage>
</organism>
<dbReference type="Proteomes" id="UP001612741">
    <property type="component" value="Unassembled WGS sequence"/>
</dbReference>
<accession>A0ABW7Z1T8</accession>
<evidence type="ECO:0000256" key="1">
    <source>
        <dbReference type="SAM" id="MobiDB-lite"/>
    </source>
</evidence>
<dbReference type="EMBL" id="JBITGY010000006">
    <property type="protein sequence ID" value="MFI6500689.1"/>
    <property type="molecule type" value="Genomic_DNA"/>
</dbReference>
<name>A0ABW7Z1T8_9ACTN</name>
<keyword evidence="3" id="KW-1185">Reference proteome</keyword>
<reference evidence="2 3" key="1">
    <citation type="submission" date="2024-10" db="EMBL/GenBank/DDBJ databases">
        <title>The Natural Products Discovery Center: Release of the First 8490 Sequenced Strains for Exploring Actinobacteria Biosynthetic Diversity.</title>
        <authorList>
            <person name="Kalkreuter E."/>
            <person name="Kautsar S.A."/>
            <person name="Yang D."/>
            <person name="Bader C.D."/>
            <person name="Teijaro C.N."/>
            <person name="Fluegel L."/>
            <person name="Davis C.M."/>
            <person name="Simpson J.R."/>
            <person name="Lauterbach L."/>
            <person name="Steele A.D."/>
            <person name="Gui C."/>
            <person name="Meng S."/>
            <person name="Li G."/>
            <person name="Viehrig K."/>
            <person name="Ye F."/>
            <person name="Su P."/>
            <person name="Kiefer A.F."/>
            <person name="Nichols A."/>
            <person name="Cepeda A.J."/>
            <person name="Yan W."/>
            <person name="Fan B."/>
            <person name="Jiang Y."/>
            <person name="Adhikari A."/>
            <person name="Zheng C.-J."/>
            <person name="Schuster L."/>
            <person name="Cowan T.M."/>
            <person name="Smanski M.J."/>
            <person name="Chevrette M.G."/>
            <person name="De Carvalho L.P.S."/>
            <person name="Shen B."/>
        </authorList>
    </citation>
    <scope>NUCLEOTIDE SEQUENCE [LARGE SCALE GENOMIC DNA]</scope>
    <source>
        <strain evidence="2 3">NPDC050545</strain>
    </source>
</reference>
<feature type="region of interest" description="Disordered" evidence="1">
    <location>
        <begin position="84"/>
        <end position="107"/>
    </location>
</feature>